<dbReference type="AlphaFoldDB" id="A0A9P9JJB5"/>
<evidence type="ECO:0000313" key="1">
    <source>
        <dbReference type="EMBL" id="KAH7163496.1"/>
    </source>
</evidence>
<organism evidence="1 2">
    <name type="scientific">Dactylonectria estremocensis</name>
    <dbReference type="NCBI Taxonomy" id="1079267"/>
    <lineage>
        <taxon>Eukaryota</taxon>
        <taxon>Fungi</taxon>
        <taxon>Dikarya</taxon>
        <taxon>Ascomycota</taxon>
        <taxon>Pezizomycotina</taxon>
        <taxon>Sordariomycetes</taxon>
        <taxon>Hypocreomycetidae</taxon>
        <taxon>Hypocreales</taxon>
        <taxon>Nectriaceae</taxon>
        <taxon>Dactylonectria</taxon>
    </lineage>
</organism>
<dbReference type="Proteomes" id="UP000717696">
    <property type="component" value="Unassembled WGS sequence"/>
</dbReference>
<comment type="caution">
    <text evidence="1">The sequence shown here is derived from an EMBL/GenBank/DDBJ whole genome shotgun (WGS) entry which is preliminary data.</text>
</comment>
<sequence length="214" mass="23042">MASHIPFDAEPNKPPGLQDKAIWARVVGPWTWDPPSSELKLHRIASHLQPSLPPSAEGKHPSVGAAGAMPVVHARFALCSNFFLCPHCVPPPCVHRLTPQFGQGLGAKSSLKGGASFGSARYPSGAVSASHSTVQPRMRTYGTVRANPQKTHDAGERCGVVRLHNNAALDRRRKTRLTRDLLVIPFVTSSSLISTPPATPWHRRGNPDLQVPCG</sequence>
<evidence type="ECO:0000313" key="2">
    <source>
        <dbReference type="Proteomes" id="UP000717696"/>
    </source>
</evidence>
<name>A0A9P9JJB5_9HYPO</name>
<proteinExistence type="predicted"/>
<protein>
    <submittedName>
        <fullName evidence="1">Uncharacterized protein</fullName>
    </submittedName>
</protein>
<reference evidence="1" key="1">
    <citation type="journal article" date="2021" name="Nat. Commun.">
        <title>Genetic determinants of endophytism in the Arabidopsis root mycobiome.</title>
        <authorList>
            <person name="Mesny F."/>
            <person name="Miyauchi S."/>
            <person name="Thiergart T."/>
            <person name="Pickel B."/>
            <person name="Atanasova L."/>
            <person name="Karlsson M."/>
            <person name="Huettel B."/>
            <person name="Barry K.W."/>
            <person name="Haridas S."/>
            <person name="Chen C."/>
            <person name="Bauer D."/>
            <person name="Andreopoulos W."/>
            <person name="Pangilinan J."/>
            <person name="LaButti K."/>
            <person name="Riley R."/>
            <person name="Lipzen A."/>
            <person name="Clum A."/>
            <person name="Drula E."/>
            <person name="Henrissat B."/>
            <person name="Kohler A."/>
            <person name="Grigoriev I.V."/>
            <person name="Martin F.M."/>
            <person name="Hacquard S."/>
        </authorList>
    </citation>
    <scope>NUCLEOTIDE SEQUENCE</scope>
    <source>
        <strain evidence="1">MPI-CAGE-AT-0021</strain>
    </source>
</reference>
<dbReference type="EMBL" id="JAGMUU010000001">
    <property type="protein sequence ID" value="KAH7163496.1"/>
    <property type="molecule type" value="Genomic_DNA"/>
</dbReference>
<gene>
    <name evidence="1" type="ORF">B0J13DRAFT_37727</name>
</gene>
<keyword evidence="2" id="KW-1185">Reference proteome</keyword>
<accession>A0A9P9JJB5</accession>